<feature type="compositionally biased region" description="Low complexity" evidence="5">
    <location>
        <begin position="525"/>
        <end position="538"/>
    </location>
</feature>
<feature type="domain" description="Ketosynthase family 3 (KS3)" evidence="7">
    <location>
        <begin position="102"/>
        <end position="524"/>
    </location>
</feature>
<feature type="domain" description="Carrier" evidence="6">
    <location>
        <begin position="5"/>
        <end position="83"/>
    </location>
</feature>
<dbReference type="GO" id="GO:0004312">
    <property type="term" value="F:fatty acid synthase activity"/>
    <property type="evidence" value="ECO:0007669"/>
    <property type="project" value="TreeGrafter"/>
</dbReference>
<dbReference type="InterPro" id="IPR050091">
    <property type="entry name" value="PKS_NRPS_Biosynth_Enz"/>
</dbReference>
<dbReference type="InterPro" id="IPR009081">
    <property type="entry name" value="PP-bd_ACP"/>
</dbReference>
<dbReference type="PROSITE" id="PS00606">
    <property type="entry name" value="KS3_1"/>
    <property type="match status" value="1"/>
</dbReference>
<gene>
    <name evidence="8" type="ORF">Psuf_016380</name>
</gene>
<dbReference type="Pfam" id="PF16197">
    <property type="entry name" value="KAsynt_C_assoc"/>
    <property type="match status" value="1"/>
</dbReference>
<dbReference type="PROSITE" id="PS00012">
    <property type="entry name" value="PHOSPHOPANTETHEINE"/>
    <property type="match status" value="1"/>
</dbReference>
<reference evidence="8 9" key="1">
    <citation type="submission" date="2020-03" db="EMBL/GenBank/DDBJ databases">
        <title>Whole genome shotgun sequence of Phytohabitans suffuscus NBRC 105367.</title>
        <authorList>
            <person name="Komaki H."/>
            <person name="Tamura T."/>
        </authorList>
    </citation>
    <scope>NUCLEOTIDE SEQUENCE [LARGE SCALE GENOMIC DNA]</scope>
    <source>
        <strain evidence="8 9">NBRC 105367</strain>
    </source>
</reference>
<dbReference type="SUPFAM" id="SSF47336">
    <property type="entry name" value="ACP-like"/>
    <property type="match status" value="1"/>
</dbReference>
<dbReference type="GO" id="GO:0031177">
    <property type="term" value="F:phosphopantetheine binding"/>
    <property type="evidence" value="ECO:0007669"/>
    <property type="project" value="InterPro"/>
</dbReference>
<dbReference type="Pfam" id="PF00550">
    <property type="entry name" value="PP-binding"/>
    <property type="match status" value="1"/>
</dbReference>
<dbReference type="CDD" id="cd00833">
    <property type="entry name" value="PKS"/>
    <property type="match status" value="1"/>
</dbReference>
<dbReference type="Pfam" id="PF00109">
    <property type="entry name" value="ketoacyl-synt"/>
    <property type="match status" value="1"/>
</dbReference>
<evidence type="ECO:0000256" key="3">
    <source>
        <dbReference type="ARBA" id="ARBA00022679"/>
    </source>
</evidence>
<keyword evidence="3" id="KW-0808">Transferase</keyword>
<keyword evidence="1" id="KW-0596">Phosphopantetheine</keyword>
<feature type="compositionally biased region" description="Basic residues" evidence="5">
    <location>
        <begin position="539"/>
        <end position="551"/>
    </location>
</feature>
<name>A0A6F8YDX9_9ACTN</name>
<evidence type="ECO:0000256" key="4">
    <source>
        <dbReference type="ARBA" id="ARBA00023268"/>
    </source>
</evidence>
<dbReference type="EMBL" id="AP022871">
    <property type="protein sequence ID" value="BCB84325.1"/>
    <property type="molecule type" value="Genomic_DNA"/>
</dbReference>
<evidence type="ECO:0000259" key="6">
    <source>
        <dbReference type="PROSITE" id="PS50075"/>
    </source>
</evidence>
<accession>A0A6F8YDX9</accession>
<dbReference type="GO" id="GO:0006633">
    <property type="term" value="P:fatty acid biosynthetic process"/>
    <property type="evidence" value="ECO:0007669"/>
    <property type="project" value="InterPro"/>
</dbReference>
<dbReference type="PROSITE" id="PS52004">
    <property type="entry name" value="KS3_2"/>
    <property type="match status" value="1"/>
</dbReference>
<dbReference type="InterPro" id="IPR036736">
    <property type="entry name" value="ACP-like_sf"/>
</dbReference>
<dbReference type="Proteomes" id="UP000503011">
    <property type="component" value="Chromosome"/>
</dbReference>
<dbReference type="Gene3D" id="1.10.1200.10">
    <property type="entry name" value="ACP-like"/>
    <property type="match status" value="1"/>
</dbReference>
<dbReference type="PANTHER" id="PTHR43775">
    <property type="entry name" value="FATTY ACID SYNTHASE"/>
    <property type="match status" value="1"/>
</dbReference>
<feature type="compositionally biased region" description="Basic residues" evidence="5">
    <location>
        <begin position="560"/>
        <end position="571"/>
    </location>
</feature>
<dbReference type="InterPro" id="IPR020806">
    <property type="entry name" value="PKS_PP-bd"/>
</dbReference>
<dbReference type="Gene3D" id="3.40.47.10">
    <property type="match status" value="1"/>
</dbReference>
<dbReference type="InterPro" id="IPR014031">
    <property type="entry name" value="Ketoacyl_synth_C"/>
</dbReference>
<keyword evidence="4" id="KW-0511">Multifunctional enzyme</keyword>
<dbReference type="AlphaFoldDB" id="A0A6F8YDX9"/>
<dbReference type="PROSITE" id="PS50075">
    <property type="entry name" value="CARRIER"/>
    <property type="match status" value="1"/>
</dbReference>
<dbReference type="FunFam" id="1.10.1200.10:FF:000007">
    <property type="entry name" value="Probable polyketide synthase pks17"/>
    <property type="match status" value="1"/>
</dbReference>
<evidence type="ECO:0000256" key="1">
    <source>
        <dbReference type="ARBA" id="ARBA00022450"/>
    </source>
</evidence>
<dbReference type="InterPro" id="IPR018201">
    <property type="entry name" value="Ketoacyl_synth_AS"/>
</dbReference>
<feature type="region of interest" description="Disordered" evidence="5">
    <location>
        <begin position="525"/>
        <end position="571"/>
    </location>
</feature>
<evidence type="ECO:0000259" key="7">
    <source>
        <dbReference type="PROSITE" id="PS52004"/>
    </source>
</evidence>
<proteinExistence type="predicted"/>
<dbReference type="PANTHER" id="PTHR43775:SF51">
    <property type="entry name" value="INACTIVE PHENOLPHTHIOCEROL SYNTHESIS POLYKETIDE SYNTHASE TYPE I PKS1-RELATED"/>
    <property type="match status" value="1"/>
</dbReference>
<dbReference type="InterPro" id="IPR014030">
    <property type="entry name" value="Ketoacyl_synth_N"/>
</dbReference>
<evidence type="ECO:0000256" key="2">
    <source>
        <dbReference type="ARBA" id="ARBA00022553"/>
    </source>
</evidence>
<keyword evidence="9" id="KW-1185">Reference proteome</keyword>
<dbReference type="InterPro" id="IPR006162">
    <property type="entry name" value="Ppantetheine_attach_site"/>
</dbReference>
<dbReference type="SMART" id="SM01294">
    <property type="entry name" value="PKS_PP_betabranch"/>
    <property type="match status" value="1"/>
</dbReference>
<dbReference type="KEGG" id="psuu:Psuf_016380"/>
<protein>
    <submittedName>
        <fullName evidence="8">Uncharacterized protein</fullName>
    </submittedName>
</protein>
<evidence type="ECO:0000313" key="8">
    <source>
        <dbReference type="EMBL" id="BCB84325.1"/>
    </source>
</evidence>
<dbReference type="FunFam" id="3.40.47.10:FF:000019">
    <property type="entry name" value="Polyketide synthase type I"/>
    <property type="match status" value="1"/>
</dbReference>
<keyword evidence="2" id="KW-0597">Phosphoprotein</keyword>
<dbReference type="GO" id="GO:0004315">
    <property type="term" value="F:3-oxoacyl-[acyl-carrier-protein] synthase activity"/>
    <property type="evidence" value="ECO:0007669"/>
    <property type="project" value="InterPro"/>
</dbReference>
<dbReference type="Pfam" id="PF02801">
    <property type="entry name" value="Ketoacyl-synt_C"/>
    <property type="match status" value="1"/>
</dbReference>
<sequence>MSAAERRAALVELVRGQVAGVLGHATPAQVDPGRAFQELGFDSLTAVELRNRLGGSIGLRLPATLVFDYPTVTALAGYLHDELFGVDSAVATPAAALPSVAGDPIVIVGMACRYPGGVASPDDLWRLVRDGVDAISEFPTDRGWDLEALYDPDPEHLGTSYTREGGFLAEPGAFDPAFFGMSPREALATDSQQRLLLEVTWEAVERAGIDPTSLRGSQTGVFAGVMYNDYGALLDGGEHEGLQGQGSSGSVASGRVSYTFGFEGPAVSVDTACSSSLVALHLAAQALRAGECTLAVAGGVTVMSTPAAFVEFSRQRGLSADGRSKAYADAADGVAWSEGVGILVLERQSDAIRNGHPILAVVRGSAINQDGASNGLTAPNGPSQQRVIRQALASGGLSTRDVDVVEGHGTGTTLGDPIEAQALLATYGRDRARPLLLGSVKSNLGHTQAAAGVAGIIKMVMAMRHGVVPKTLHVDAPSSHVDWSAGEVELLTERTVWPEADRPRRAAVSSFGISGTNAHVILEQPAPTASQPASPRLWSRGRCRRSRKRPWTPRSSGYARPRHRRSTSASH</sequence>
<dbReference type="SMART" id="SM00825">
    <property type="entry name" value="PKS_KS"/>
    <property type="match status" value="1"/>
</dbReference>
<reference evidence="8 9" key="2">
    <citation type="submission" date="2020-03" db="EMBL/GenBank/DDBJ databases">
        <authorList>
            <person name="Ichikawa N."/>
            <person name="Kimura A."/>
            <person name="Kitahashi Y."/>
            <person name="Uohara A."/>
        </authorList>
    </citation>
    <scope>NUCLEOTIDE SEQUENCE [LARGE SCALE GENOMIC DNA]</scope>
    <source>
        <strain evidence="8 9">NBRC 105367</strain>
    </source>
</reference>
<dbReference type="InterPro" id="IPR016039">
    <property type="entry name" value="Thiolase-like"/>
</dbReference>
<evidence type="ECO:0000313" key="9">
    <source>
        <dbReference type="Proteomes" id="UP000503011"/>
    </source>
</evidence>
<dbReference type="SUPFAM" id="SSF53901">
    <property type="entry name" value="Thiolase-like"/>
    <property type="match status" value="1"/>
</dbReference>
<evidence type="ECO:0000256" key="5">
    <source>
        <dbReference type="SAM" id="MobiDB-lite"/>
    </source>
</evidence>
<dbReference type="SMART" id="SM00823">
    <property type="entry name" value="PKS_PP"/>
    <property type="match status" value="1"/>
</dbReference>
<organism evidence="8 9">
    <name type="scientific">Phytohabitans suffuscus</name>
    <dbReference type="NCBI Taxonomy" id="624315"/>
    <lineage>
        <taxon>Bacteria</taxon>
        <taxon>Bacillati</taxon>
        <taxon>Actinomycetota</taxon>
        <taxon>Actinomycetes</taxon>
        <taxon>Micromonosporales</taxon>
        <taxon>Micromonosporaceae</taxon>
    </lineage>
</organism>
<dbReference type="InterPro" id="IPR032821">
    <property type="entry name" value="PKS_assoc"/>
</dbReference>
<dbReference type="InterPro" id="IPR020841">
    <property type="entry name" value="PKS_Beta-ketoAc_synthase_dom"/>
</dbReference>